<keyword evidence="4 6" id="KW-1133">Transmembrane helix</keyword>
<evidence type="ECO:0000313" key="9">
    <source>
        <dbReference type="Proteomes" id="UP000186819"/>
    </source>
</evidence>
<feature type="transmembrane region" description="Helical" evidence="6">
    <location>
        <begin position="61"/>
        <end position="86"/>
    </location>
</feature>
<keyword evidence="3" id="KW-0201">Cytochrome c-type biogenesis</keyword>
<feature type="domain" description="Cytochrome c assembly protein" evidence="7">
    <location>
        <begin position="73"/>
        <end position="262"/>
    </location>
</feature>
<feature type="transmembrane region" description="Helical" evidence="6">
    <location>
        <begin position="176"/>
        <end position="199"/>
    </location>
</feature>
<gene>
    <name evidence="8" type="ORF">SAMN05421829_11263</name>
</gene>
<dbReference type="GO" id="GO:0020037">
    <property type="term" value="F:heme binding"/>
    <property type="evidence" value="ECO:0007669"/>
    <property type="project" value="InterPro"/>
</dbReference>
<dbReference type="InterPro" id="IPR045062">
    <property type="entry name" value="Cyt_c_biogenesis_CcsA/CcmC"/>
</dbReference>
<evidence type="ECO:0000259" key="7">
    <source>
        <dbReference type="Pfam" id="PF01578"/>
    </source>
</evidence>
<evidence type="ECO:0000313" key="8">
    <source>
        <dbReference type="EMBL" id="SIR27819.1"/>
    </source>
</evidence>
<dbReference type="GO" id="GO:0017004">
    <property type="term" value="P:cytochrome complex assembly"/>
    <property type="evidence" value="ECO:0007669"/>
    <property type="project" value="UniProtKB-KW"/>
</dbReference>
<feature type="transmembrane region" description="Helical" evidence="6">
    <location>
        <begin position="131"/>
        <end position="155"/>
    </location>
</feature>
<dbReference type="Proteomes" id="UP000186819">
    <property type="component" value="Unassembled WGS sequence"/>
</dbReference>
<name>A0A1N6ZLV8_9RHOO</name>
<evidence type="ECO:0000256" key="2">
    <source>
        <dbReference type="ARBA" id="ARBA00022692"/>
    </source>
</evidence>
<evidence type="ECO:0000256" key="5">
    <source>
        <dbReference type="ARBA" id="ARBA00023136"/>
    </source>
</evidence>
<evidence type="ECO:0000256" key="6">
    <source>
        <dbReference type="SAM" id="Phobius"/>
    </source>
</evidence>
<dbReference type="RefSeq" id="WP_076603353.1">
    <property type="nucleotide sequence ID" value="NZ_FTMD01000012.1"/>
</dbReference>
<feature type="transmembrane region" description="Helical" evidence="6">
    <location>
        <begin position="6"/>
        <end position="29"/>
    </location>
</feature>
<dbReference type="PANTHER" id="PTHR30071">
    <property type="entry name" value="HEME EXPORTER PROTEIN C"/>
    <property type="match status" value="1"/>
</dbReference>
<dbReference type="PANTHER" id="PTHR30071:SF1">
    <property type="entry name" value="CYTOCHROME B_B6 PROTEIN-RELATED"/>
    <property type="match status" value="1"/>
</dbReference>
<dbReference type="GO" id="GO:0005886">
    <property type="term" value="C:plasma membrane"/>
    <property type="evidence" value="ECO:0007669"/>
    <property type="project" value="TreeGrafter"/>
</dbReference>
<dbReference type="Pfam" id="PF01578">
    <property type="entry name" value="Cytochrom_C_asm"/>
    <property type="match status" value="1"/>
</dbReference>
<keyword evidence="9" id="KW-1185">Reference proteome</keyword>
<sequence length="270" mass="29933">MERELQILWAAVTAYVLAGIVAVVGVVLGKRPERTVLGLTLTGLALQTVSMGLRWERLGHGPFITMFEILCSNIWSLMFAYALAYWRIPRIRATAAIVLPLMFIMLGWLMVTHPGEGHYPPTYNTPWLFIHIGLGKVFLGAVLVAVGLSCVILLRQAGIGTTRLQQLPPNPQLDELAFRCMAIGLIFHTLMLIAGAIWAQDAWGRYWAWDPLETWAFITWLTVAFTIHARLAYRLSPPVHAGLILAVFVTAFLTFFGVPFISAAPHQGAV</sequence>
<accession>A0A1N6ZLV8</accession>
<evidence type="ECO:0000256" key="1">
    <source>
        <dbReference type="ARBA" id="ARBA00004141"/>
    </source>
</evidence>
<dbReference type="STRING" id="34027.SAMN05421829_11263"/>
<feature type="transmembrane region" description="Helical" evidence="6">
    <location>
        <begin position="214"/>
        <end position="231"/>
    </location>
</feature>
<dbReference type="EMBL" id="FTMD01000012">
    <property type="protein sequence ID" value="SIR27819.1"/>
    <property type="molecule type" value="Genomic_DNA"/>
</dbReference>
<dbReference type="AlphaFoldDB" id="A0A1N6ZLV8"/>
<keyword evidence="2 6" id="KW-0812">Transmembrane</keyword>
<reference evidence="9" key="1">
    <citation type="submission" date="2017-01" db="EMBL/GenBank/DDBJ databases">
        <authorList>
            <person name="Varghese N."/>
            <person name="Submissions S."/>
        </authorList>
    </citation>
    <scope>NUCLEOTIDE SEQUENCE [LARGE SCALE GENOMIC DNA]</scope>
    <source>
        <strain evidence="9">ATCC 51758</strain>
    </source>
</reference>
<feature type="transmembrane region" description="Helical" evidence="6">
    <location>
        <begin position="243"/>
        <end position="264"/>
    </location>
</feature>
<organism evidence="8 9">
    <name type="scientific">Aromatoleum tolulyticum</name>
    <dbReference type="NCBI Taxonomy" id="34027"/>
    <lineage>
        <taxon>Bacteria</taxon>
        <taxon>Pseudomonadati</taxon>
        <taxon>Pseudomonadota</taxon>
        <taxon>Betaproteobacteria</taxon>
        <taxon>Rhodocyclales</taxon>
        <taxon>Rhodocyclaceae</taxon>
        <taxon>Aromatoleum</taxon>
    </lineage>
</organism>
<feature type="transmembrane region" description="Helical" evidence="6">
    <location>
        <begin position="93"/>
        <end position="111"/>
    </location>
</feature>
<dbReference type="InterPro" id="IPR002541">
    <property type="entry name" value="Cyt_c_assembly"/>
</dbReference>
<evidence type="ECO:0000256" key="3">
    <source>
        <dbReference type="ARBA" id="ARBA00022748"/>
    </source>
</evidence>
<protein>
    <submittedName>
        <fullName evidence="8">Cytochrome c-type biogenesis protein CcsB</fullName>
    </submittedName>
</protein>
<comment type="subcellular location">
    <subcellularLocation>
        <location evidence="1">Membrane</location>
        <topology evidence="1">Multi-pass membrane protein</topology>
    </subcellularLocation>
</comment>
<keyword evidence="5 6" id="KW-0472">Membrane</keyword>
<dbReference type="OrthoDB" id="9814290at2"/>
<evidence type="ECO:0000256" key="4">
    <source>
        <dbReference type="ARBA" id="ARBA00022989"/>
    </source>
</evidence>
<proteinExistence type="predicted"/>